<evidence type="ECO:0000313" key="2">
    <source>
        <dbReference type="Proteomes" id="UP000299102"/>
    </source>
</evidence>
<dbReference type="AlphaFoldDB" id="A0A4C1XZG7"/>
<reference evidence="1 2" key="1">
    <citation type="journal article" date="2019" name="Commun. Biol.">
        <title>The bagworm genome reveals a unique fibroin gene that provides high tensile strength.</title>
        <authorList>
            <person name="Kono N."/>
            <person name="Nakamura H."/>
            <person name="Ohtoshi R."/>
            <person name="Tomita M."/>
            <person name="Numata K."/>
            <person name="Arakawa K."/>
        </authorList>
    </citation>
    <scope>NUCLEOTIDE SEQUENCE [LARGE SCALE GENOMIC DNA]</scope>
</reference>
<protein>
    <submittedName>
        <fullName evidence="1">Uncharacterized protein</fullName>
    </submittedName>
</protein>
<sequence length="94" mass="9765">MKYPETAQPGGGRAARCTNNAHAVILRDGLLEVGAGAGAGRRGAGGVAAARRLRRRRPCLVIAAVAADPATSRVAPRRSTPTPILCYDDIYILA</sequence>
<dbReference type="EMBL" id="BGZK01001018">
    <property type="protein sequence ID" value="GBP68620.1"/>
    <property type="molecule type" value="Genomic_DNA"/>
</dbReference>
<keyword evidence="2" id="KW-1185">Reference proteome</keyword>
<dbReference type="Proteomes" id="UP000299102">
    <property type="component" value="Unassembled WGS sequence"/>
</dbReference>
<accession>A0A4C1XZG7</accession>
<evidence type="ECO:0000313" key="1">
    <source>
        <dbReference type="EMBL" id="GBP68620.1"/>
    </source>
</evidence>
<name>A0A4C1XZG7_EUMVA</name>
<comment type="caution">
    <text evidence="1">The sequence shown here is derived from an EMBL/GenBank/DDBJ whole genome shotgun (WGS) entry which is preliminary data.</text>
</comment>
<proteinExistence type="predicted"/>
<gene>
    <name evidence="1" type="ORF">EVAR_43951_1</name>
</gene>
<organism evidence="1 2">
    <name type="scientific">Eumeta variegata</name>
    <name type="common">Bagworm moth</name>
    <name type="synonym">Eumeta japonica</name>
    <dbReference type="NCBI Taxonomy" id="151549"/>
    <lineage>
        <taxon>Eukaryota</taxon>
        <taxon>Metazoa</taxon>
        <taxon>Ecdysozoa</taxon>
        <taxon>Arthropoda</taxon>
        <taxon>Hexapoda</taxon>
        <taxon>Insecta</taxon>
        <taxon>Pterygota</taxon>
        <taxon>Neoptera</taxon>
        <taxon>Endopterygota</taxon>
        <taxon>Lepidoptera</taxon>
        <taxon>Glossata</taxon>
        <taxon>Ditrysia</taxon>
        <taxon>Tineoidea</taxon>
        <taxon>Psychidae</taxon>
        <taxon>Oiketicinae</taxon>
        <taxon>Eumeta</taxon>
    </lineage>
</organism>